<dbReference type="PANTHER" id="PTHR35046">
    <property type="entry name" value="ZINC KNUCKLE (CCHC-TYPE) FAMILY PROTEIN"/>
    <property type="match status" value="1"/>
</dbReference>
<comment type="caution">
    <text evidence="2">The sequence shown here is derived from an EMBL/GenBank/DDBJ whole genome shotgun (WGS) entry which is preliminary data.</text>
</comment>
<gene>
    <name evidence="2" type="ORF">CR513_21760</name>
</gene>
<reference evidence="2" key="1">
    <citation type="submission" date="2018-05" db="EMBL/GenBank/DDBJ databases">
        <title>Draft genome of Mucuna pruriens seed.</title>
        <authorList>
            <person name="Nnadi N.E."/>
            <person name="Vos R."/>
            <person name="Hasami M.H."/>
            <person name="Devisetty U.K."/>
            <person name="Aguiy J.C."/>
        </authorList>
    </citation>
    <scope>NUCLEOTIDE SEQUENCE [LARGE SCALE GENOMIC DNA]</scope>
    <source>
        <strain evidence="2">JCA_2017</strain>
    </source>
</reference>
<feature type="domain" description="Tf2-1-like SH3-like" evidence="1">
    <location>
        <begin position="178"/>
        <end position="223"/>
    </location>
</feature>
<keyword evidence="3" id="KW-1185">Reference proteome</keyword>
<dbReference type="Pfam" id="PF24626">
    <property type="entry name" value="SH3_Tf2-1"/>
    <property type="match status" value="1"/>
</dbReference>
<dbReference type="InterPro" id="IPR056924">
    <property type="entry name" value="SH3_Tf2-1"/>
</dbReference>
<proteinExistence type="predicted"/>
<protein>
    <recommendedName>
        <fullName evidence="1">Tf2-1-like SH3-like domain-containing protein</fullName>
    </recommendedName>
</protein>
<dbReference type="AlphaFoldDB" id="A0A371GYU0"/>
<sequence>MDLGLYHKVNPDGLYMPFHPPYTYYALCRSFHGLISGFPRSKNGRDSIFLLFSRITYFIPFHKVYDPCVVPNIFFKKVVRFYGLPKTIVFDKDSKFLKFAYNNKFNTTTSYFPFELVYGFNPLSPLDLLPLPNISSMLNYDYLSKTHFVKDFHAKAHSHIKKKVEQYCNKVNNLGSLKKIKVISSGDGPFKVLKEVNDNVYILDMPQTYEDSHTFHVTDLFAYDIDNQELNLRTNSFQEGGLNAILKPLEEESQVRKDDKENMETKSLQDPMTRGRMKRWQVVLKEMSLLRSLEKRLACLAALFVAQGVCADSDHESLKHLKGQQKLNKIHAKWVEF</sequence>
<evidence type="ECO:0000259" key="1">
    <source>
        <dbReference type="Pfam" id="PF24626"/>
    </source>
</evidence>
<accession>A0A371GYU0</accession>
<dbReference type="OrthoDB" id="1935586at2759"/>
<feature type="non-terminal residue" evidence="2">
    <location>
        <position position="1"/>
    </location>
</feature>
<dbReference type="Proteomes" id="UP000257109">
    <property type="component" value="Unassembled WGS sequence"/>
</dbReference>
<dbReference type="PANTHER" id="PTHR35046:SF9">
    <property type="entry name" value="RNA-DIRECTED DNA POLYMERASE"/>
    <property type="match status" value="1"/>
</dbReference>
<name>A0A371GYU0_MUCPR</name>
<organism evidence="2 3">
    <name type="scientific">Mucuna pruriens</name>
    <name type="common">Velvet bean</name>
    <name type="synonym">Dolichos pruriens</name>
    <dbReference type="NCBI Taxonomy" id="157652"/>
    <lineage>
        <taxon>Eukaryota</taxon>
        <taxon>Viridiplantae</taxon>
        <taxon>Streptophyta</taxon>
        <taxon>Embryophyta</taxon>
        <taxon>Tracheophyta</taxon>
        <taxon>Spermatophyta</taxon>
        <taxon>Magnoliopsida</taxon>
        <taxon>eudicotyledons</taxon>
        <taxon>Gunneridae</taxon>
        <taxon>Pentapetalae</taxon>
        <taxon>rosids</taxon>
        <taxon>fabids</taxon>
        <taxon>Fabales</taxon>
        <taxon>Fabaceae</taxon>
        <taxon>Papilionoideae</taxon>
        <taxon>50 kb inversion clade</taxon>
        <taxon>NPAAA clade</taxon>
        <taxon>indigoferoid/millettioid clade</taxon>
        <taxon>Phaseoleae</taxon>
        <taxon>Mucuna</taxon>
    </lineage>
</organism>
<evidence type="ECO:0000313" key="2">
    <source>
        <dbReference type="EMBL" id="RDX95681.1"/>
    </source>
</evidence>
<dbReference type="EMBL" id="QJKJ01004065">
    <property type="protein sequence ID" value="RDX95681.1"/>
    <property type="molecule type" value="Genomic_DNA"/>
</dbReference>
<evidence type="ECO:0000313" key="3">
    <source>
        <dbReference type="Proteomes" id="UP000257109"/>
    </source>
</evidence>